<dbReference type="EnsemblMetazoa" id="AEPI002545-RA">
    <property type="protein sequence ID" value="AEPI002545-PA"/>
    <property type="gene ID" value="AEPI002545"/>
</dbReference>
<accession>A0A182P6J7</accession>
<dbReference type="STRING" id="199890.A0A182P6J7"/>
<keyword evidence="3" id="KW-1185">Reference proteome</keyword>
<evidence type="ECO:0000256" key="1">
    <source>
        <dbReference type="SAM" id="MobiDB-lite"/>
    </source>
</evidence>
<proteinExistence type="predicted"/>
<sequence>MSVRPTSGHLLGIVGEPRSIGVHGTKLANKTNVNPSPAWEWGGRKNRRQSEHCSRSNSPFLNPTPADLDGRCSNSSSSKPTGILRTGQDKMSPLSMPSGPSATSTTAAAAAAAVAAAQVHLNGTSEYISNTIMRPLNSTERRLN</sequence>
<organism evidence="2 3">
    <name type="scientific">Anopheles epiroticus</name>
    <dbReference type="NCBI Taxonomy" id="199890"/>
    <lineage>
        <taxon>Eukaryota</taxon>
        <taxon>Metazoa</taxon>
        <taxon>Ecdysozoa</taxon>
        <taxon>Arthropoda</taxon>
        <taxon>Hexapoda</taxon>
        <taxon>Insecta</taxon>
        <taxon>Pterygota</taxon>
        <taxon>Neoptera</taxon>
        <taxon>Endopterygota</taxon>
        <taxon>Diptera</taxon>
        <taxon>Nematocera</taxon>
        <taxon>Culicoidea</taxon>
        <taxon>Culicidae</taxon>
        <taxon>Anophelinae</taxon>
        <taxon>Anopheles</taxon>
    </lineage>
</organism>
<protein>
    <submittedName>
        <fullName evidence="2">Uncharacterized protein</fullName>
    </submittedName>
</protein>
<evidence type="ECO:0000313" key="3">
    <source>
        <dbReference type="Proteomes" id="UP000075885"/>
    </source>
</evidence>
<reference evidence="2" key="2">
    <citation type="submission" date="2020-05" db="UniProtKB">
        <authorList>
            <consortium name="EnsemblMetazoa"/>
        </authorList>
    </citation>
    <scope>IDENTIFICATION</scope>
    <source>
        <strain evidence="2">Epiroticus2</strain>
    </source>
</reference>
<feature type="region of interest" description="Disordered" evidence="1">
    <location>
        <begin position="27"/>
        <end position="108"/>
    </location>
</feature>
<dbReference type="Proteomes" id="UP000075885">
    <property type="component" value="Unassembled WGS sequence"/>
</dbReference>
<name>A0A182P6J7_9DIPT</name>
<reference evidence="3" key="1">
    <citation type="submission" date="2013-03" db="EMBL/GenBank/DDBJ databases">
        <title>The Genome Sequence of Anopheles epiroticus epiroticus2.</title>
        <authorList>
            <consortium name="The Broad Institute Genomics Platform"/>
            <person name="Neafsey D.E."/>
            <person name="Howell P."/>
            <person name="Walker B."/>
            <person name="Young S.K."/>
            <person name="Zeng Q."/>
            <person name="Gargeya S."/>
            <person name="Fitzgerald M."/>
            <person name="Haas B."/>
            <person name="Abouelleil A."/>
            <person name="Allen A.W."/>
            <person name="Alvarado L."/>
            <person name="Arachchi H.M."/>
            <person name="Berlin A.M."/>
            <person name="Chapman S.B."/>
            <person name="Gainer-Dewar J."/>
            <person name="Goldberg J."/>
            <person name="Griggs A."/>
            <person name="Gujja S."/>
            <person name="Hansen M."/>
            <person name="Howarth C."/>
            <person name="Imamovic A."/>
            <person name="Ireland A."/>
            <person name="Larimer J."/>
            <person name="McCowan C."/>
            <person name="Murphy C."/>
            <person name="Pearson M."/>
            <person name="Poon T.W."/>
            <person name="Priest M."/>
            <person name="Roberts A."/>
            <person name="Saif S."/>
            <person name="Shea T."/>
            <person name="Sisk P."/>
            <person name="Sykes S."/>
            <person name="Wortman J."/>
            <person name="Nusbaum C."/>
            <person name="Birren B."/>
        </authorList>
    </citation>
    <scope>NUCLEOTIDE SEQUENCE [LARGE SCALE GENOMIC DNA]</scope>
    <source>
        <strain evidence="3">Epiroticus2</strain>
    </source>
</reference>
<dbReference type="VEuPathDB" id="VectorBase:AEPI002545"/>
<evidence type="ECO:0000313" key="2">
    <source>
        <dbReference type="EnsemblMetazoa" id="AEPI002545-PA"/>
    </source>
</evidence>
<dbReference type="AlphaFoldDB" id="A0A182P6J7"/>